<dbReference type="Gene3D" id="1.10.486.10">
    <property type="entry name" value="PCRA, domain 4"/>
    <property type="match status" value="1"/>
</dbReference>
<dbReference type="Gene3D" id="3.40.50.300">
    <property type="entry name" value="P-loop containing nucleotide triphosphate hydrolases"/>
    <property type="match status" value="2"/>
</dbReference>
<evidence type="ECO:0000256" key="7">
    <source>
        <dbReference type="ARBA" id="ARBA00022839"/>
    </source>
</evidence>
<proteinExistence type="inferred from homology"/>
<evidence type="ECO:0000256" key="5">
    <source>
        <dbReference type="ARBA" id="ARBA00022801"/>
    </source>
</evidence>
<dbReference type="EMBL" id="CAFBLJ010000025">
    <property type="protein sequence ID" value="CAB4864759.1"/>
    <property type="molecule type" value="Genomic_DNA"/>
</dbReference>
<comment type="catalytic activity">
    <reaction evidence="13">
        <text>Couples ATP hydrolysis with the unwinding of duplex DNA by translocating in the 3'-5' direction.</text>
        <dbReference type="EC" id="5.6.2.4"/>
    </reaction>
</comment>
<dbReference type="EMBL" id="CAEZYH010000018">
    <property type="protein sequence ID" value="CAB4715289.1"/>
    <property type="molecule type" value="Genomic_DNA"/>
</dbReference>
<dbReference type="InterPro" id="IPR011335">
    <property type="entry name" value="Restrct_endonuc-II-like"/>
</dbReference>
<keyword evidence="12" id="KW-0413">Isomerase</keyword>
<dbReference type="HAMAP" id="MF_01485">
    <property type="entry name" value="RecB"/>
    <property type="match status" value="1"/>
</dbReference>
<feature type="compositionally biased region" description="Low complexity" evidence="16">
    <location>
        <begin position="98"/>
        <end position="120"/>
    </location>
</feature>
<evidence type="ECO:0000256" key="11">
    <source>
        <dbReference type="ARBA" id="ARBA00023204"/>
    </source>
</evidence>
<keyword evidence="5" id="KW-0378">Hydrolase</keyword>
<dbReference type="CDD" id="cd17932">
    <property type="entry name" value="DEXQc_UvrD"/>
    <property type="match status" value="1"/>
</dbReference>
<evidence type="ECO:0000256" key="9">
    <source>
        <dbReference type="ARBA" id="ARBA00022842"/>
    </source>
</evidence>
<feature type="domain" description="UvrD-like helicase C-terminal" evidence="18">
    <location>
        <begin position="725"/>
        <end position="981"/>
    </location>
</feature>
<dbReference type="GO" id="GO:0005524">
    <property type="term" value="F:ATP binding"/>
    <property type="evidence" value="ECO:0007669"/>
    <property type="project" value="UniProtKB-KW"/>
</dbReference>
<accession>A0A6J7D8I1</accession>
<evidence type="ECO:0000256" key="13">
    <source>
        <dbReference type="ARBA" id="ARBA00034617"/>
    </source>
</evidence>
<keyword evidence="1" id="KW-0540">Nuclease</keyword>
<keyword evidence="11" id="KW-0234">DNA repair</keyword>
<dbReference type="GO" id="GO:0005829">
    <property type="term" value="C:cytosol"/>
    <property type="evidence" value="ECO:0007669"/>
    <property type="project" value="TreeGrafter"/>
</dbReference>
<organism evidence="20">
    <name type="scientific">freshwater metagenome</name>
    <dbReference type="NCBI Taxonomy" id="449393"/>
    <lineage>
        <taxon>unclassified sequences</taxon>
        <taxon>metagenomes</taxon>
        <taxon>ecological metagenomes</taxon>
    </lineage>
</organism>
<feature type="region of interest" description="Disordered" evidence="16">
    <location>
        <begin position="1165"/>
        <end position="1189"/>
    </location>
</feature>
<keyword evidence="7" id="KW-0269">Exonuclease</keyword>
<dbReference type="EC" id="5.6.2.4" evidence="14"/>
<evidence type="ECO:0000313" key="21">
    <source>
        <dbReference type="EMBL" id="CAB4899623.1"/>
    </source>
</evidence>
<feature type="compositionally biased region" description="Basic and acidic residues" evidence="16">
    <location>
        <begin position="1165"/>
        <end position="1181"/>
    </location>
</feature>
<evidence type="ECO:0000313" key="20">
    <source>
        <dbReference type="EMBL" id="CAB4864759.1"/>
    </source>
</evidence>
<dbReference type="InterPro" id="IPR027417">
    <property type="entry name" value="P-loop_NTPase"/>
</dbReference>
<dbReference type="InterPro" id="IPR014017">
    <property type="entry name" value="DNA_helicase_UvrD-like_C"/>
</dbReference>
<dbReference type="Pfam" id="PF13361">
    <property type="entry name" value="UvrD_C"/>
    <property type="match status" value="1"/>
</dbReference>
<dbReference type="InterPro" id="IPR000212">
    <property type="entry name" value="DNA_helicase_UvrD/REP"/>
</dbReference>
<evidence type="ECO:0000256" key="2">
    <source>
        <dbReference type="ARBA" id="ARBA00022723"/>
    </source>
</evidence>
<keyword evidence="6" id="KW-0347">Helicase</keyword>
<dbReference type="GO" id="GO:0043138">
    <property type="term" value="F:3'-5' DNA helicase activity"/>
    <property type="evidence" value="ECO:0007669"/>
    <property type="project" value="UniProtKB-EC"/>
</dbReference>
<protein>
    <recommendedName>
        <fullName evidence="14">DNA 3'-5' helicase</fullName>
        <ecNumber evidence="14">5.6.2.4</ecNumber>
    </recommendedName>
</protein>
<dbReference type="GO" id="GO:0003677">
    <property type="term" value="F:DNA binding"/>
    <property type="evidence" value="ECO:0007669"/>
    <property type="project" value="UniProtKB-KW"/>
</dbReference>
<feature type="domain" description="UvrD-like helicase ATP-binding" evidence="17">
    <location>
        <begin position="341"/>
        <end position="691"/>
    </location>
</feature>
<dbReference type="PROSITE" id="PS51217">
    <property type="entry name" value="UVRD_HELICASE_CTER"/>
    <property type="match status" value="1"/>
</dbReference>
<keyword evidence="3" id="KW-0547">Nucleotide-binding</keyword>
<dbReference type="GO" id="GO:0009338">
    <property type="term" value="C:exodeoxyribonuclease V complex"/>
    <property type="evidence" value="ECO:0007669"/>
    <property type="project" value="TreeGrafter"/>
</dbReference>
<evidence type="ECO:0000256" key="15">
    <source>
        <dbReference type="ARBA" id="ARBA00048988"/>
    </source>
</evidence>
<dbReference type="GO" id="GO:0046872">
    <property type="term" value="F:metal ion binding"/>
    <property type="evidence" value="ECO:0007669"/>
    <property type="project" value="UniProtKB-KW"/>
</dbReference>
<keyword evidence="8" id="KW-0067">ATP-binding</keyword>
<keyword evidence="4" id="KW-0227">DNA damage</keyword>
<evidence type="ECO:0000256" key="16">
    <source>
        <dbReference type="SAM" id="MobiDB-lite"/>
    </source>
</evidence>
<evidence type="ECO:0000256" key="10">
    <source>
        <dbReference type="ARBA" id="ARBA00023125"/>
    </source>
</evidence>
<sequence>MNAKVRIRYPFPLNAIRRAYWAVRHPVWSLQRLVRFRFGPFWINLRRLGINLGILGISIGRRGLVLSLRIPFFTFLFNLFGGKKGKGSSGRKKGKGSSGRNASSGASNASSGASNASSGGEPKDGEGGPKGEGGEPKDGGGGPKGESSEPKGESSEPKDGGEPKDDGGEKFERIKEKLNEVSDRLRKRKEGLTQKIKNRRAEGKENLRVGPQTRKERERQEREVAERVQKEREEQAQRERKEREEQVQREQQEREEQAQREQQEREEQAQREHKEREEQVERERKEREEQVQRERKEREQRELEKKKKEDREKGDRPTKSGDAPESKDTPLIPLTEQLRQSGESEEFDIQEPLPNGRFLIEASAGTGKTFNLTSLVARYVAEKDLRIENLLMVTFTKAAADEMAERTRSKLIEALRALENSEKPENQSDLEPWIRPIVDCDSQTAEERKERLRRAITNVDSAAITTIHSFCQTALRDLGMRAGDVGLAEVGEDQGTISEQTIRDVTISLLSRDPSYFKYDKNKSLSLVEKDIAKVARVVESNPSAALEPVNALTDPAVSQWKEAIQKIRDELQNARIASGLMSFDDLISEMLRVVEDPIIGPSVRAALRSKYKLVMIDEFQDTDALQWRIFDRAFFGEMDQPDPSALALVMVGDPKQAIYRFRGADIEAYLTAVRSPRLDRRQMSNNFRTDSALINVMNGLLGDFAFGDKAISYVQVKSKAKCPPNALMGGGDTFQIRWLPKHDELLSAKGNLTVPIAEPLIAVDLANHVVQLLEEGQITEKPDKDPRQVRPNDICILVRSHAHADPLIAELRRRGVAVVQTKVGSVLDSEARVQIHSLLSAMVHQQNAKRVAALTTTWFSSKSWLGLTDKDRADLQEMALEWSNQLAQLGIFAFFQKLRQIPDVLMQISAGGDLDRKMTDLEHVVELLHTATSGKPMSASAYMIILNRMVSEGGDSESLKRRVETDLEAVQITTIHSSKGLEYPIVLIPYPTAPRNDKPYVYSVSGQRYVDVAMGLSWSDGQTNAEGRKSLSEQENAGDDLRLLYVAFTRAKYQLVVWWADTQNSSDTSLSKVLFRSDKTDAGNDKSKKDNQEIRSWFSRLCSDLGNSELVELPPVIKDDRRVTTAQRTSSSLDKDVLTRQELSRWRWRRWSYSSIKDDSIPHESYEIRGGKDESSRTTKDDDDDSLSHGMRGKLLALPKGADFGKYIHELMEHVDFASPDLRGSILASIHRQPSGKFTTLDKDDLIDGLVAAIETPIDEIAEGYSLRKIKPSEQLAEMTFFFNILNPGVRLLGSIASLASKDSNKVFEQYFESLVESAGNKSFDGLMTGSIDGLYRLSGVWGEKFVVVDYKTNALHSASGTPEEIVASYGFDSMKSEMELHDYPLQALVYSVALHRFLELRLPDYDPEKHLGGSGYLFLRGMTGVDTPVVDGKRNGVFAWRPSAETVLKVSELFNGL</sequence>
<dbReference type="GO" id="GO:0000725">
    <property type="term" value="P:recombinational repair"/>
    <property type="evidence" value="ECO:0007669"/>
    <property type="project" value="TreeGrafter"/>
</dbReference>
<evidence type="ECO:0000313" key="19">
    <source>
        <dbReference type="EMBL" id="CAB4715289.1"/>
    </source>
</evidence>
<evidence type="ECO:0000256" key="8">
    <source>
        <dbReference type="ARBA" id="ARBA00022840"/>
    </source>
</evidence>
<dbReference type="EMBL" id="CAFBMF010000045">
    <property type="protein sequence ID" value="CAB4899623.1"/>
    <property type="molecule type" value="Genomic_DNA"/>
</dbReference>
<dbReference type="InterPro" id="IPR004586">
    <property type="entry name" value="RecB"/>
</dbReference>
<dbReference type="SUPFAM" id="SSF52540">
    <property type="entry name" value="P-loop containing nucleoside triphosphate hydrolases"/>
    <property type="match status" value="1"/>
</dbReference>
<dbReference type="Gene3D" id="3.90.320.10">
    <property type="match status" value="1"/>
</dbReference>
<keyword evidence="9" id="KW-0460">Magnesium</keyword>
<dbReference type="SUPFAM" id="SSF52980">
    <property type="entry name" value="Restriction endonuclease-like"/>
    <property type="match status" value="1"/>
</dbReference>
<evidence type="ECO:0000259" key="18">
    <source>
        <dbReference type="PROSITE" id="PS51217"/>
    </source>
</evidence>
<evidence type="ECO:0000256" key="4">
    <source>
        <dbReference type="ARBA" id="ARBA00022763"/>
    </source>
</evidence>
<dbReference type="Pfam" id="PF00580">
    <property type="entry name" value="UvrD-helicase"/>
    <property type="match status" value="1"/>
</dbReference>
<dbReference type="InterPro" id="IPR014016">
    <property type="entry name" value="UvrD-like_ATP-bd"/>
</dbReference>
<evidence type="ECO:0000256" key="3">
    <source>
        <dbReference type="ARBA" id="ARBA00022741"/>
    </source>
</evidence>
<dbReference type="PANTHER" id="PTHR11070">
    <property type="entry name" value="UVRD / RECB / PCRA DNA HELICASE FAMILY MEMBER"/>
    <property type="match status" value="1"/>
</dbReference>
<keyword evidence="10" id="KW-0238">DNA-binding</keyword>
<feature type="region of interest" description="Disordered" evidence="16">
    <location>
        <begin position="83"/>
        <end position="332"/>
    </location>
</feature>
<evidence type="ECO:0000259" key="17">
    <source>
        <dbReference type="PROSITE" id="PS51198"/>
    </source>
</evidence>
<feature type="compositionally biased region" description="Basic residues" evidence="16">
    <location>
        <begin position="83"/>
        <end position="95"/>
    </location>
</feature>
<comment type="catalytic activity">
    <reaction evidence="15">
        <text>ATP + H2O = ADP + phosphate + H(+)</text>
        <dbReference type="Rhea" id="RHEA:13065"/>
        <dbReference type="ChEBI" id="CHEBI:15377"/>
        <dbReference type="ChEBI" id="CHEBI:15378"/>
        <dbReference type="ChEBI" id="CHEBI:30616"/>
        <dbReference type="ChEBI" id="CHEBI:43474"/>
        <dbReference type="ChEBI" id="CHEBI:456216"/>
        <dbReference type="EC" id="5.6.2.4"/>
    </reaction>
</comment>
<evidence type="ECO:0000256" key="6">
    <source>
        <dbReference type="ARBA" id="ARBA00022806"/>
    </source>
</evidence>
<feature type="compositionally biased region" description="Basic and acidic residues" evidence="16">
    <location>
        <begin position="146"/>
        <end position="184"/>
    </location>
</feature>
<name>A0A6J7D8I1_9ZZZZ</name>
<feature type="compositionally biased region" description="Basic and acidic residues" evidence="16">
    <location>
        <begin position="199"/>
        <end position="328"/>
    </location>
</feature>
<evidence type="ECO:0000256" key="14">
    <source>
        <dbReference type="ARBA" id="ARBA00034808"/>
    </source>
</evidence>
<dbReference type="GO" id="GO:0008854">
    <property type="term" value="F:exodeoxyribonuclease V activity"/>
    <property type="evidence" value="ECO:0007669"/>
    <property type="project" value="InterPro"/>
</dbReference>
<gene>
    <name evidence="19" type="ORF">UFOPK2658_00652</name>
    <name evidence="20" type="ORF">UFOPK3304_00663</name>
    <name evidence="21" type="ORF">UFOPK3494_00869</name>
</gene>
<dbReference type="CDD" id="cd22352">
    <property type="entry name" value="RecB_C-like"/>
    <property type="match status" value="1"/>
</dbReference>
<dbReference type="PANTHER" id="PTHR11070:SF23">
    <property type="entry name" value="RECBCD ENZYME SUBUNIT RECB"/>
    <property type="match status" value="1"/>
</dbReference>
<dbReference type="PROSITE" id="PS51198">
    <property type="entry name" value="UVRD_HELICASE_ATP_BIND"/>
    <property type="match status" value="1"/>
</dbReference>
<evidence type="ECO:0000256" key="12">
    <source>
        <dbReference type="ARBA" id="ARBA00023235"/>
    </source>
</evidence>
<dbReference type="InterPro" id="IPR011604">
    <property type="entry name" value="PDDEXK-like_dom_sf"/>
</dbReference>
<reference evidence="20" key="1">
    <citation type="submission" date="2020-05" db="EMBL/GenBank/DDBJ databases">
        <authorList>
            <person name="Chiriac C."/>
            <person name="Salcher M."/>
            <person name="Ghai R."/>
            <person name="Kavagutti S V."/>
        </authorList>
    </citation>
    <scope>NUCLEOTIDE SEQUENCE</scope>
</reference>
<keyword evidence="2" id="KW-0479">Metal-binding</keyword>
<feature type="compositionally biased region" description="Basic and acidic residues" evidence="16">
    <location>
        <begin position="121"/>
        <end position="138"/>
    </location>
</feature>
<evidence type="ECO:0000256" key="1">
    <source>
        <dbReference type="ARBA" id="ARBA00022722"/>
    </source>
</evidence>